<dbReference type="AlphaFoldDB" id="A0AA38LK90"/>
<sequence>FLKPSQARLGSSRVITCAVVGIEQLPSKMGLHNGHDMVDILSEALPFIQKFQ</sequence>
<name>A0AA38LK90_TAXCH</name>
<feature type="non-terminal residue" evidence="1">
    <location>
        <position position="1"/>
    </location>
</feature>
<keyword evidence="2" id="KW-1185">Reference proteome</keyword>
<evidence type="ECO:0000313" key="2">
    <source>
        <dbReference type="Proteomes" id="UP000824469"/>
    </source>
</evidence>
<accession>A0AA38LK90</accession>
<proteinExistence type="predicted"/>
<dbReference type="Proteomes" id="UP000824469">
    <property type="component" value="Unassembled WGS sequence"/>
</dbReference>
<protein>
    <submittedName>
        <fullName evidence="1">Uncharacterized protein</fullName>
    </submittedName>
</protein>
<reference evidence="1 2" key="1">
    <citation type="journal article" date="2021" name="Nat. Plants">
        <title>The Taxus genome provides insights into paclitaxel biosynthesis.</title>
        <authorList>
            <person name="Xiong X."/>
            <person name="Gou J."/>
            <person name="Liao Q."/>
            <person name="Li Y."/>
            <person name="Zhou Q."/>
            <person name="Bi G."/>
            <person name="Li C."/>
            <person name="Du R."/>
            <person name="Wang X."/>
            <person name="Sun T."/>
            <person name="Guo L."/>
            <person name="Liang H."/>
            <person name="Lu P."/>
            <person name="Wu Y."/>
            <person name="Zhang Z."/>
            <person name="Ro D.K."/>
            <person name="Shang Y."/>
            <person name="Huang S."/>
            <person name="Yan J."/>
        </authorList>
    </citation>
    <scope>NUCLEOTIDE SEQUENCE [LARGE SCALE GENOMIC DNA]</scope>
    <source>
        <strain evidence="1">Ta-2019</strain>
    </source>
</reference>
<dbReference type="EMBL" id="JAHRHJ020000002">
    <property type="protein sequence ID" value="KAH9327094.1"/>
    <property type="molecule type" value="Genomic_DNA"/>
</dbReference>
<evidence type="ECO:0000313" key="1">
    <source>
        <dbReference type="EMBL" id="KAH9327094.1"/>
    </source>
</evidence>
<comment type="caution">
    <text evidence="1">The sequence shown here is derived from an EMBL/GenBank/DDBJ whole genome shotgun (WGS) entry which is preliminary data.</text>
</comment>
<feature type="non-terminal residue" evidence="1">
    <location>
        <position position="52"/>
    </location>
</feature>
<organism evidence="1 2">
    <name type="scientific">Taxus chinensis</name>
    <name type="common">Chinese yew</name>
    <name type="synonym">Taxus wallichiana var. chinensis</name>
    <dbReference type="NCBI Taxonomy" id="29808"/>
    <lineage>
        <taxon>Eukaryota</taxon>
        <taxon>Viridiplantae</taxon>
        <taxon>Streptophyta</taxon>
        <taxon>Embryophyta</taxon>
        <taxon>Tracheophyta</taxon>
        <taxon>Spermatophyta</taxon>
        <taxon>Pinopsida</taxon>
        <taxon>Pinidae</taxon>
        <taxon>Conifers II</taxon>
        <taxon>Cupressales</taxon>
        <taxon>Taxaceae</taxon>
        <taxon>Taxus</taxon>
    </lineage>
</organism>
<gene>
    <name evidence="1" type="ORF">KI387_007272</name>
</gene>